<evidence type="ECO:0000256" key="4">
    <source>
        <dbReference type="PIRNR" id="PIRNR000779"/>
    </source>
</evidence>
<dbReference type="SMART" id="SM00658">
    <property type="entry name" value="RPOL8c"/>
    <property type="match status" value="1"/>
</dbReference>
<dbReference type="SUPFAM" id="SSF50249">
    <property type="entry name" value="Nucleic acid-binding proteins"/>
    <property type="match status" value="1"/>
</dbReference>
<gene>
    <name evidence="5" type="ORF">BRENAR_LOCUS2672</name>
</gene>
<dbReference type="GO" id="GO:0005665">
    <property type="term" value="C:RNA polymerase II, core complex"/>
    <property type="evidence" value="ECO:0007669"/>
    <property type="project" value="UniProtKB-UniRule"/>
</dbReference>
<dbReference type="InterPro" id="IPR005570">
    <property type="entry name" value="RPABC3"/>
</dbReference>
<sequence>MSSTLFDDIFSVESVDPGRYNKVSRVVATSTTSPDTKITIDINTDLFPVSKSDTLTITLAKSLSLDDSSESEMFTANGSWRPPKPNQRSLMDDYDYVMHGTVYKFEEGANDTISVYCSYGGLLMCLEGNYRTLSSLKQENLYVLMRH</sequence>
<dbReference type="Pfam" id="PF03870">
    <property type="entry name" value="RNA_pol_Rpb8"/>
    <property type="match status" value="1"/>
</dbReference>
<dbReference type="PIRSF" id="PIRSF000779">
    <property type="entry name" value="RNA_pol_Rpb8"/>
    <property type="match status" value="1"/>
</dbReference>
<dbReference type="InterPro" id="IPR012340">
    <property type="entry name" value="NA-bd_OB-fold"/>
</dbReference>
<comment type="function">
    <text evidence="4">DNA-dependent RNA polymerase catalyzes the transcription of DNA into RNA using the four ribonucleoside triphosphates as substrates. Common component of RNA polymerases I, II and III which synthesize ribosomal RNA precursors, mRNA precursors and many functional non-coding RNAs, and small RNAs, such as 5S rRNA and tRNAs, respectively.</text>
</comment>
<dbReference type="GO" id="GO:0006351">
    <property type="term" value="P:DNA-templated transcription"/>
    <property type="evidence" value="ECO:0007669"/>
    <property type="project" value="UniProtKB-UniRule"/>
</dbReference>
<dbReference type="PANTHER" id="PTHR10917">
    <property type="entry name" value="DNA-DIRECTED RNA POLYMERASES I, II, AND III SUBUNIT RPABC3"/>
    <property type="match status" value="1"/>
</dbReference>
<protein>
    <recommendedName>
        <fullName evidence="4">DNA-directed RNA polymerases I, II, and III subunit RPABC3</fullName>
    </recommendedName>
</protein>
<evidence type="ECO:0000256" key="3">
    <source>
        <dbReference type="ARBA" id="ARBA00023242"/>
    </source>
</evidence>
<evidence type="ECO:0000256" key="2">
    <source>
        <dbReference type="ARBA" id="ARBA00008912"/>
    </source>
</evidence>
<dbReference type="FunCoup" id="A0A448YM08">
    <property type="interactions" value="819"/>
</dbReference>
<dbReference type="Proteomes" id="UP000290900">
    <property type="component" value="Unassembled WGS sequence"/>
</dbReference>
<dbReference type="EMBL" id="CAACVR010000014">
    <property type="protein sequence ID" value="VEU21940.1"/>
    <property type="molecule type" value="Genomic_DNA"/>
</dbReference>
<dbReference type="AlphaFoldDB" id="A0A448YM08"/>
<dbReference type="FunFam" id="2.40.50.140:FF:000191">
    <property type="entry name" value="DNA-directed RNA polymerases I, II, and III subunit RPABC3"/>
    <property type="match status" value="1"/>
</dbReference>
<dbReference type="GO" id="GO:0005666">
    <property type="term" value="C:RNA polymerase III complex"/>
    <property type="evidence" value="ECO:0007669"/>
    <property type="project" value="TreeGrafter"/>
</dbReference>
<dbReference type="Gene3D" id="2.40.50.140">
    <property type="entry name" value="Nucleic acid-binding proteins"/>
    <property type="match status" value="1"/>
</dbReference>
<evidence type="ECO:0000313" key="6">
    <source>
        <dbReference type="Proteomes" id="UP000290900"/>
    </source>
</evidence>
<comment type="similarity">
    <text evidence="2 4">Belongs to the eukaryotic RPB8 RNA polymerase subunit family.</text>
</comment>
<dbReference type="GO" id="GO:0005736">
    <property type="term" value="C:RNA polymerase I complex"/>
    <property type="evidence" value="ECO:0007669"/>
    <property type="project" value="TreeGrafter"/>
</dbReference>
<keyword evidence="3 4" id="KW-0539">Nucleus</keyword>
<name>A0A448YM08_BRENA</name>
<dbReference type="OrthoDB" id="20018at2759"/>
<dbReference type="STRING" id="13370.A0A448YM08"/>
<dbReference type="GO" id="GO:0003899">
    <property type="term" value="F:DNA-directed RNA polymerase activity"/>
    <property type="evidence" value="ECO:0007669"/>
    <property type="project" value="UniProtKB-UniRule"/>
</dbReference>
<dbReference type="InParanoid" id="A0A448YM08"/>
<evidence type="ECO:0000313" key="5">
    <source>
        <dbReference type="EMBL" id="VEU21940.1"/>
    </source>
</evidence>
<reference evidence="5 6" key="1">
    <citation type="submission" date="2018-12" db="EMBL/GenBank/DDBJ databases">
        <authorList>
            <person name="Tiukova I."/>
            <person name="Dainat J."/>
        </authorList>
    </citation>
    <scope>NUCLEOTIDE SEQUENCE [LARGE SCALE GENOMIC DNA]</scope>
</reference>
<proteinExistence type="inferred from homology"/>
<comment type="subcellular location">
    <subcellularLocation>
        <location evidence="1">Nucleus</location>
    </subcellularLocation>
</comment>
<evidence type="ECO:0000256" key="1">
    <source>
        <dbReference type="ARBA" id="ARBA00004123"/>
    </source>
</evidence>
<accession>A0A448YM08</accession>
<keyword evidence="6" id="KW-1185">Reference proteome</keyword>
<organism evidence="5 6">
    <name type="scientific">Brettanomyces naardenensis</name>
    <name type="common">Yeast</name>
    <dbReference type="NCBI Taxonomy" id="13370"/>
    <lineage>
        <taxon>Eukaryota</taxon>
        <taxon>Fungi</taxon>
        <taxon>Dikarya</taxon>
        <taxon>Ascomycota</taxon>
        <taxon>Saccharomycotina</taxon>
        <taxon>Pichiomycetes</taxon>
        <taxon>Pichiales</taxon>
        <taxon>Pichiaceae</taxon>
        <taxon>Brettanomyces</taxon>
    </lineage>
</organism>
<dbReference type="PANTHER" id="PTHR10917:SF0">
    <property type="entry name" value="DNA-DIRECTED RNA POLYMERASES I, II, AND III SUBUNIT RPABC3"/>
    <property type="match status" value="1"/>
</dbReference>